<comment type="pathway">
    <text evidence="2">Cell wall biogenesis; peptidoglycan biosynthesis.</text>
</comment>
<dbReference type="GO" id="GO:0009002">
    <property type="term" value="F:serine-type D-Ala-D-Ala carboxypeptidase activity"/>
    <property type="evidence" value="ECO:0007669"/>
    <property type="project" value="UniProtKB-EC"/>
</dbReference>
<dbReference type="Pfam" id="PF07943">
    <property type="entry name" value="PBP5_C"/>
    <property type="match status" value="1"/>
</dbReference>
<protein>
    <recommendedName>
        <fullName evidence="4">serine-type D-Ala-D-Ala carboxypeptidase</fullName>
        <ecNumber evidence="4">3.4.16.4</ecNumber>
    </recommendedName>
</protein>
<feature type="signal peptide" evidence="16">
    <location>
        <begin position="1"/>
        <end position="27"/>
    </location>
</feature>
<keyword evidence="10" id="KW-0573">Peptidoglycan synthesis</keyword>
<feature type="domain" description="Peptidase S11 D-Ala-D-Ala carboxypeptidase A C-terminal" evidence="17">
    <location>
        <begin position="300"/>
        <end position="403"/>
    </location>
</feature>
<dbReference type="GO" id="GO:0008360">
    <property type="term" value="P:regulation of cell shape"/>
    <property type="evidence" value="ECO:0007669"/>
    <property type="project" value="UniProtKB-KW"/>
</dbReference>
<dbReference type="EC" id="3.4.16.4" evidence="4"/>
<accession>A0A1G8UPG6</accession>
<dbReference type="Gene3D" id="3.40.710.10">
    <property type="entry name" value="DD-peptidase/beta-lactamase superfamily"/>
    <property type="match status" value="1"/>
</dbReference>
<evidence type="ECO:0000256" key="5">
    <source>
        <dbReference type="ARBA" id="ARBA00022645"/>
    </source>
</evidence>
<dbReference type="SMART" id="SM00936">
    <property type="entry name" value="PBP5_C"/>
    <property type="match status" value="1"/>
</dbReference>
<keyword evidence="8" id="KW-0378">Hydrolase</keyword>
<keyword evidence="19" id="KW-1185">Reference proteome</keyword>
<sequence length="433" mass="47520">MERWKSAIILAVLLIASSLLFPVSSLAQEVETEAKSAILVDANTGDVLFKKEADLTLPPASMTKMMTEYLVMEAIEEGEISWDTTTQISDYPYSISANPSFSGVGLTQNQDYTVRSLYEAMAINSDNATSIALAELIAGSEGEFVKMMNEKAAELGMEDYKFVNSTGLSNSDLGGNVPEGTSAEDTNLMSARAAATLAYHLVNDYPEALEISGTPTTEFDGQTIQNWNWMIPGMPGYLSDFGYEGVDGLKTGYTELAGNTFTGTVERDGQRLISVVMKTSSREQRFEETRKLFNYGFEQFEKQELFGSGYQMEDKETLPVTKGKEDQVAIETGEALSRMIKQGEEEAYSIEYKLKEEELTAPVEAGQQVGEATLVYEGEVPQENIVKENPHTVPVVAASAVEKSNWFMLTLGNIGSFFGNIFTGAVDMVKGWF</sequence>
<feature type="active site" description="Acyl-ester intermediate" evidence="13">
    <location>
        <position position="61"/>
    </location>
</feature>
<dbReference type="InterPro" id="IPR018044">
    <property type="entry name" value="Peptidase_S11"/>
</dbReference>
<keyword evidence="9" id="KW-0133">Cell shape</keyword>
<dbReference type="PANTHER" id="PTHR21581:SF11">
    <property type="entry name" value="D-ALANYL-D-ALANINE CARBOXYPEPTIDASE DACA"/>
    <property type="match status" value="1"/>
</dbReference>
<evidence type="ECO:0000256" key="7">
    <source>
        <dbReference type="ARBA" id="ARBA00022729"/>
    </source>
</evidence>
<dbReference type="GO" id="GO:0009252">
    <property type="term" value="P:peptidoglycan biosynthetic process"/>
    <property type="evidence" value="ECO:0007669"/>
    <property type="project" value="UniProtKB-UniPathway"/>
</dbReference>
<evidence type="ECO:0000313" key="18">
    <source>
        <dbReference type="EMBL" id="SDJ55619.1"/>
    </source>
</evidence>
<feature type="active site" evidence="13">
    <location>
        <position position="125"/>
    </location>
</feature>
<evidence type="ECO:0000256" key="4">
    <source>
        <dbReference type="ARBA" id="ARBA00012448"/>
    </source>
</evidence>
<comment type="similarity">
    <text evidence="3 15">Belongs to the peptidase S11 family.</text>
</comment>
<dbReference type="InterPro" id="IPR015956">
    <property type="entry name" value="Peniciliin-bd_prot_C_sf"/>
</dbReference>
<evidence type="ECO:0000256" key="8">
    <source>
        <dbReference type="ARBA" id="ARBA00022801"/>
    </source>
</evidence>
<comment type="catalytic activity">
    <reaction evidence="12">
        <text>Preferential cleavage: (Ac)2-L-Lys-D-Ala-|-D-Ala. Also transpeptidation of peptidyl-alanyl moieties that are N-acyl substituents of D-alanine.</text>
        <dbReference type="EC" id="3.4.16.4"/>
    </reaction>
</comment>
<feature type="chain" id="PRO_5011758760" description="serine-type D-Ala-D-Ala carboxypeptidase" evidence="16">
    <location>
        <begin position="28"/>
        <end position="433"/>
    </location>
</feature>
<proteinExistence type="inferred from homology"/>
<dbReference type="SUPFAM" id="SSF56601">
    <property type="entry name" value="beta-lactamase/transpeptidase-like"/>
    <property type="match status" value="1"/>
</dbReference>
<evidence type="ECO:0000256" key="6">
    <source>
        <dbReference type="ARBA" id="ARBA00022670"/>
    </source>
</evidence>
<evidence type="ECO:0000256" key="10">
    <source>
        <dbReference type="ARBA" id="ARBA00022984"/>
    </source>
</evidence>
<evidence type="ECO:0000256" key="3">
    <source>
        <dbReference type="ARBA" id="ARBA00007164"/>
    </source>
</evidence>
<evidence type="ECO:0000256" key="12">
    <source>
        <dbReference type="ARBA" id="ARBA00034000"/>
    </source>
</evidence>
<evidence type="ECO:0000256" key="11">
    <source>
        <dbReference type="ARBA" id="ARBA00023316"/>
    </source>
</evidence>
<dbReference type="PRINTS" id="PR00725">
    <property type="entry name" value="DADACBPTASE1"/>
</dbReference>
<evidence type="ECO:0000259" key="17">
    <source>
        <dbReference type="SMART" id="SM00936"/>
    </source>
</evidence>
<evidence type="ECO:0000256" key="1">
    <source>
        <dbReference type="ARBA" id="ARBA00003217"/>
    </source>
</evidence>
<keyword evidence="5 18" id="KW-0121">Carboxypeptidase</keyword>
<reference evidence="19" key="1">
    <citation type="submission" date="2016-10" db="EMBL/GenBank/DDBJ databases">
        <authorList>
            <person name="Varghese N."/>
            <person name="Submissions S."/>
        </authorList>
    </citation>
    <scope>NUCLEOTIDE SEQUENCE [LARGE SCALE GENOMIC DNA]</scope>
    <source>
        <strain evidence="19">DSM 4771</strain>
    </source>
</reference>
<evidence type="ECO:0000313" key="19">
    <source>
        <dbReference type="Proteomes" id="UP000199225"/>
    </source>
</evidence>
<evidence type="ECO:0000256" key="14">
    <source>
        <dbReference type="PIRSR" id="PIRSR618044-2"/>
    </source>
</evidence>
<dbReference type="OrthoDB" id="9791132at2"/>
<dbReference type="Gene3D" id="2.60.410.10">
    <property type="entry name" value="D-Ala-D-Ala carboxypeptidase, C-terminal domain"/>
    <property type="match status" value="1"/>
</dbReference>
<dbReference type="UniPathway" id="UPA00219"/>
<evidence type="ECO:0000256" key="15">
    <source>
        <dbReference type="RuleBase" id="RU004016"/>
    </source>
</evidence>
<dbReference type="Proteomes" id="UP000199225">
    <property type="component" value="Unassembled WGS sequence"/>
</dbReference>
<dbReference type="GO" id="GO:0006508">
    <property type="term" value="P:proteolysis"/>
    <property type="evidence" value="ECO:0007669"/>
    <property type="project" value="UniProtKB-KW"/>
</dbReference>
<evidence type="ECO:0000256" key="2">
    <source>
        <dbReference type="ARBA" id="ARBA00004752"/>
    </source>
</evidence>
<dbReference type="InterPro" id="IPR012907">
    <property type="entry name" value="Peptidase_S11_C"/>
</dbReference>
<organism evidence="18 19">
    <name type="scientific">Salimicrobium halophilum</name>
    <dbReference type="NCBI Taxonomy" id="86666"/>
    <lineage>
        <taxon>Bacteria</taxon>
        <taxon>Bacillati</taxon>
        <taxon>Bacillota</taxon>
        <taxon>Bacilli</taxon>
        <taxon>Bacillales</taxon>
        <taxon>Bacillaceae</taxon>
        <taxon>Salimicrobium</taxon>
    </lineage>
</organism>
<keyword evidence="11" id="KW-0961">Cell wall biogenesis/degradation</keyword>
<dbReference type="EMBL" id="FNEV01000007">
    <property type="protein sequence ID" value="SDJ55619.1"/>
    <property type="molecule type" value="Genomic_DNA"/>
</dbReference>
<dbReference type="GO" id="GO:0071555">
    <property type="term" value="P:cell wall organization"/>
    <property type="evidence" value="ECO:0007669"/>
    <property type="project" value="UniProtKB-KW"/>
</dbReference>
<keyword evidence="6" id="KW-0645">Protease</keyword>
<comment type="function">
    <text evidence="1">Removes C-terminal D-alanyl residues from sugar-peptide cell wall precursors.</text>
</comment>
<name>A0A1G8UPG6_9BACI</name>
<dbReference type="SUPFAM" id="SSF69189">
    <property type="entry name" value="Penicillin-binding protein associated domain"/>
    <property type="match status" value="1"/>
</dbReference>
<evidence type="ECO:0000256" key="13">
    <source>
        <dbReference type="PIRSR" id="PIRSR618044-1"/>
    </source>
</evidence>
<feature type="active site" description="Acyl-ester intermediate" evidence="13">
    <location>
        <position position="64"/>
    </location>
</feature>
<keyword evidence="7 16" id="KW-0732">Signal</keyword>
<dbReference type="InterPro" id="IPR001967">
    <property type="entry name" value="Peptidase_S11_N"/>
</dbReference>
<feature type="binding site" evidence="14">
    <location>
        <position position="250"/>
    </location>
    <ligand>
        <name>substrate</name>
    </ligand>
</feature>
<evidence type="ECO:0000256" key="16">
    <source>
        <dbReference type="SAM" id="SignalP"/>
    </source>
</evidence>
<evidence type="ECO:0000256" key="9">
    <source>
        <dbReference type="ARBA" id="ARBA00022960"/>
    </source>
</evidence>
<dbReference type="Pfam" id="PF00768">
    <property type="entry name" value="Peptidase_S11"/>
    <property type="match status" value="1"/>
</dbReference>
<dbReference type="InterPro" id="IPR037167">
    <property type="entry name" value="Peptidase_S11_C_sf"/>
</dbReference>
<dbReference type="AlphaFoldDB" id="A0A1G8UPG6"/>
<dbReference type="PANTHER" id="PTHR21581">
    <property type="entry name" value="D-ALANYL-D-ALANINE CARBOXYPEPTIDASE"/>
    <property type="match status" value="1"/>
</dbReference>
<dbReference type="InterPro" id="IPR012338">
    <property type="entry name" value="Beta-lactam/transpept-like"/>
</dbReference>
<dbReference type="RefSeq" id="WP_093194023.1">
    <property type="nucleotide sequence ID" value="NZ_FNEV01000007.1"/>
</dbReference>
<dbReference type="STRING" id="86666.SAMN04490247_2311"/>
<gene>
    <name evidence="18" type="ORF">SAMN04490247_2311</name>
</gene>